<dbReference type="EMBL" id="CAJPDR010000074">
    <property type="protein sequence ID" value="CAF9914633.1"/>
    <property type="molecule type" value="Genomic_DNA"/>
</dbReference>
<proteinExistence type="predicted"/>
<feature type="region of interest" description="Disordered" evidence="1">
    <location>
        <begin position="438"/>
        <end position="458"/>
    </location>
</feature>
<gene>
    <name evidence="3" type="ORF">ALECFALPRED_009657</name>
</gene>
<sequence length="634" mass="71463">MPDNWDLKRLRVLRPFHVLFAAPATLYCALVSQASFAGAIPFPVQPRSNTTIANENNNNNANRNDGFQILADGTQDLAALVGLFATDGVERYTIDYTRGFLPPVTAPLSLLGLLGYVRALLKLSLGAEFCERTGFSTTSLRSYAGVRRRDVPPSERIIEVHYLERTITESYVEWKVVKTIPHTQESMPLIAGGGKRALRDRRAYDPSFSIAMCSLVRRGSTARLALGMCGLCLMLTGSLSSFMVLMFPAPWTWARFFASVGLPASVLVGGLPWCWVYITEHLPFESCDWFRSDWKDGTTLVARSADVPGQSLMRKSSFAYFARDDHFYIFDCRAVSVSGLRAIKATSFCAAVCITIAYVCQYIELRSASAKQSGTWLGMQGMLAIVRILTWDWAPKVLEFSTEADVRWTDQRDKIFKDSLTELEITLCWSSIPNAAPDTSWETHATPKAESSNPSQPPRLPKWLVGKIDSVRLVEAFGLWNRLRGEVATASDFHQLQDSSAHWDMPDYIFARWLQLRCRAYGPNTRYMASKRRMGVGAWVCRIIQDVDGRLHMIPGISLHVYSEDRKSTPSDEIIFFSHGRNPELNIFCFPRSHANEKQRLYQGVGGLPNDHRAMPWLFKRALEPFYQDIAEKL</sequence>
<evidence type="ECO:0000256" key="1">
    <source>
        <dbReference type="SAM" id="MobiDB-lite"/>
    </source>
</evidence>
<keyword evidence="2" id="KW-0812">Transmembrane</keyword>
<keyword evidence="4" id="KW-1185">Reference proteome</keyword>
<feature type="transmembrane region" description="Helical" evidence="2">
    <location>
        <begin position="224"/>
        <end position="249"/>
    </location>
</feature>
<dbReference type="Proteomes" id="UP000664203">
    <property type="component" value="Unassembled WGS sequence"/>
</dbReference>
<keyword evidence="2" id="KW-0472">Membrane</keyword>
<reference evidence="3" key="1">
    <citation type="submission" date="2021-03" db="EMBL/GenBank/DDBJ databases">
        <authorList>
            <person name="Tagirdzhanova G."/>
        </authorList>
    </citation>
    <scope>NUCLEOTIDE SEQUENCE</scope>
</reference>
<dbReference type="AlphaFoldDB" id="A0A8H3IDM9"/>
<accession>A0A8H3IDM9</accession>
<comment type="caution">
    <text evidence="3">The sequence shown here is derived from an EMBL/GenBank/DDBJ whole genome shotgun (WGS) entry which is preliminary data.</text>
</comment>
<evidence type="ECO:0000313" key="4">
    <source>
        <dbReference type="Proteomes" id="UP000664203"/>
    </source>
</evidence>
<keyword evidence="2" id="KW-1133">Transmembrane helix</keyword>
<evidence type="ECO:0000256" key="2">
    <source>
        <dbReference type="SAM" id="Phobius"/>
    </source>
</evidence>
<organism evidence="3 4">
    <name type="scientific">Alectoria fallacina</name>
    <dbReference type="NCBI Taxonomy" id="1903189"/>
    <lineage>
        <taxon>Eukaryota</taxon>
        <taxon>Fungi</taxon>
        <taxon>Dikarya</taxon>
        <taxon>Ascomycota</taxon>
        <taxon>Pezizomycotina</taxon>
        <taxon>Lecanoromycetes</taxon>
        <taxon>OSLEUM clade</taxon>
        <taxon>Lecanoromycetidae</taxon>
        <taxon>Lecanorales</taxon>
        <taxon>Lecanorineae</taxon>
        <taxon>Parmeliaceae</taxon>
        <taxon>Alectoria</taxon>
    </lineage>
</organism>
<feature type="transmembrane region" description="Helical" evidence="2">
    <location>
        <begin position="256"/>
        <end position="278"/>
    </location>
</feature>
<dbReference type="OrthoDB" id="3032844at2759"/>
<protein>
    <submittedName>
        <fullName evidence="3">Uncharacterized protein</fullName>
    </submittedName>
</protein>
<evidence type="ECO:0000313" key="3">
    <source>
        <dbReference type="EMBL" id="CAF9914633.1"/>
    </source>
</evidence>
<name>A0A8H3IDM9_9LECA</name>